<dbReference type="PROSITE" id="PS51318">
    <property type="entry name" value="TAT"/>
    <property type="match status" value="1"/>
</dbReference>
<protein>
    <submittedName>
        <fullName evidence="3">Transporter substrate-binding domain-containing protein</fullName>
    </submittedName>
</protein>
<evidence type="ECO:0000313" key="3">
    <source>
        <dbReference type="EMBL" id="MEQ3541251.1"/>
    </source>
</evidence>
<dbReference type="Pfam" id="PF00497">
    <property type="entry name" value="SBP_bac_3"/>
    <property type="match status" value="1"/>
</dbReference>
<proteinExistence type="predicted"/>
<evidence type="ECO:0000313" key="4">
    <source>
        <dbReference type="Proteomes" id="UP001464923"/>
    </source>
</evidence>
<reference evidence="3 4" key="1">
    <citation type="submission" date="2024-03" db="EMBL/GenBank/DDBJ databases">
        <title>Draft genome sequence of Pseudonocardia tropica JCM 19149.</title>
        <authorList>
            <person name="Butdee W."/>
            <person name="Duangmal K."/>
        </authorList>
    </citation>
    <scope>NUCLEOTIDE SEQUENCE [LARGE SCALE GENOMIC DNA]</scope>
    <source>
        <strain evidence="3 4">JCM 19149</strain>
    </source>
</reference>
<keyword evidence="4" id="KW-1185">Reference proteome</keyword>
<name>A0ABV1JZ62_9PSEU</name>
<dbReference type="InterPro" id="IPR001638">
    <property type="entry name" value="Solute-binding_3/MltF_N"/>
</dbReference>
<dbReference type="SUPFAM" id="SSF53850">
    <property type="entry name" value="Periplasmic binding protein-like II"/>
    <property type="match status" value="1"/>
</dbReference>
<evidence type="ECO:0000256" key="1">
    <source>
        <dbReference type="ARBA" id="ARBA00022729"/>
    </source>
</evidence>
<gene>
    <name evidence="3" type="ORF">WHI96_20765</name>
</gene>
<dbReference type="Gene3D" id="3.40.190.10">
    <property type="entry name" value="Periplasmic binding protein-like II"/>
    <property type="match status" value="2"/>
</dbReference>
<evidence type="ECO:0000259" key="2">
    <source>
        <dbReference type="SMART" id="SM00062"/>
    </source>
</evidence>
<sequence>MQIRTTTTTRLSRRRLLGAAAALGGTALAGPLLGGCGGPSDPLSRLRAGGDVVVGLSGERPFGYTDGSGRATGESPEVARAVVTGLGGSGLAAVQTKFDQLIPGLLDGRFDVIAVGLTITALRCQQVAFSRPDYVAGTGLVVPVGNPLGVATLAGVRRSGATLAVLDGSAEQEYALAAGIRAEHIVTVDSQGALVREVANGGAQVGALTRISLLDEVRRNAGIGLEVTAAFAPEVAGRTVLGAGAFAFRPADGAFRDEFDRGLTALQESGRWLELAAPFGFTAANLPPRDLTVDELCTRTPDS</sequence>
<dbReference type="SMART" id="SM00062">
    <property type="entry name" value="PBPb"/>
    <property type="match status" value="1"/>
</dbReference>
<dbReference type="RefSeq" id="WP_345641779.1">
    <property type="nucleotide sequence ID" value="NZ_BAABLY010000007.1"/>
</dbReference>
<keyword evidence="1" id="KW-0732">Signal</keyword>
<dbReference type="PANTHER" id="PTHR35936:SF17">
    <property type="entry name" value="ARGININE-BINDING EXTRACELLULAR PROTEIN ARTP"/>
    <property type="match status" value="1"/>
</dbReference>
<comment type="caution">
    <text evidence="3">The sequence shown here is derived from an EMBL/GenBank/DDBJ whole genome shotgun (WGS) entry which is preliminary data.</text>
</comment>
<dbReference type="EMBL" id="JBEDNP010000013">
    <property type="protein sequence ID" value="MEQ3541251.1"/>
    <property type="molecule type" value="Genomic_DNA"/>
</dbReference>
<organism evidence="3 4">
    <name type="scientific">Pseudonocardia tropica</name>
    <dbReference type="NCBI Taxonomy" id="681289"/>
    <lineage>
        <taxon>Bacteria</taxon>
        <taxon>Bacillati</taxon>
        <taxon>Actinomycetota</taxon>
        <taxon>Actinomycetes</taxon>
        <taxon>Pseudonocardiales</taxon>
        <taxon>Pseudonocardiaceae</taxon>
        <taxon>Pseudonocardia</taxon>
    </lineage>
</organism>
<accession>A0ABV1JZ62</accession>
<dbReference type="PANTHER" id="PTHR35936">
    <property type="entry name" value="MEMBRANE-BOUND LYTIC MUREIN TRANSGLYCOSYLASE F"/>
    <property type="match status" value="1"/>
</dbReference>
<dbReference type="InterPro" id="IPR006311">
    <property type="entry name" value="TAT_signal"/>
</dbReference>
<dbReference type="Proteomes" id="UP001464923">
    <property type="component" value="Unassembled WGS sequence"/>
</dbReference>
<feature type="domain" description="Solute-binding protein family 3/N-terminal" evidence="2">
    <location>
        <begin position="51"/>
        <end position="276"/>
    </location>
</feature>